<dbReference type="InterPro" id="IPR007487">
    <property type="entry name" value="ABC_transpt-TYRBP-like"/>
</dbReference>
<dbReference type="PROSITE" id="PS51318">
    <property type="entry name" value="TAT"/>
    <property type="match status" value="1"/>
</dbReference>
<dbReference type="RefSeq" id="WP_138401236.1">
    <property type="nucleotide sequence ID" value="NZ_JBAFVI010000003.1"/>
</dbReference>
<evidence type="ECO:0000313" key="1">
    <source>
        <dbReference type="EMBL" id="TLX41194.1"/>
    </source>
</evidence>
<name>A0A6C1KD78_XANAU</name>
<proteinExistence type="predicted"/>
<dbReference type="Proteomes" id="UP000305131">
    <property type="component" value="Unassembled WGS sequence"/>
</dbReference>
<accession>A0A6C1KD78</accession>
<organism evidence="1 2">
    <name type="scientific">Xanthobacter autotrophicus</name>
    <dbReference type="NCBI Taxonomy" id="280"/>
    <lineage>
        <taxon>Bacteria</taxon>
        <taxon>Pseudomonadati</taxon>
        <taxon>Pseudomonadota</taxon>
        <taxon>Alphaproteobacteria</taxon>
        <taxon>Hyphomicrobiales</taxon>
        <taxon>Xanthobacteraceae</taxon>
        <taxon>Xanthobacter</taxon>
    </lineage>
</organism>
<sequence length="352" mass="37637">MDRRSLLALGLGAGAAGLAGRLPGAHAQPSANGQAGPGAAAAPRSEPFRVLMLTFRGDTDVERGFRDYFAANEIKVEFLTRDVERDASRVKPILAEVLPTFKPDLIYTYGTPNTLAVAGPYDAPPDSPYVHDIPVVFALVAAPVQVKIAPSLASSGRNVTGAVHVVPTDVQMRAMQSYKAFRKVGVIYSPNERNSVAIIEEMQAFCAGINASVIAQPLTMVGSRPTGDGVEDFVRNLKAQGADWLYLPADTFLATIFDRVGPAALAAGLPTFGATEFFLREGLGLVGLVSRYYSVGQLAASKAVEVLVQRVPPRDIPIETLRRFALIINMNIAKQLGVYPPIAMLNYAEVIT</sequence>
<reference evidence="1 2" key="1">
    <citation type="submission" date="2019-05" db="EMBL/GenBank/DDBJ databases">
        <authorList>
            <person name="Zhou X."/>
        </authorList>
    </citation>
    <scope>NUCLEOTIDE SEQUENCE [LARGE SCALE GENOMIC DNA]</scope>
    <source>
        <strain evidence="1 2">DSM 432</strain>
    </source>
</reference>
<dbReference type="AlphaFoldDB" id="A0A6C1KD78"/>
<dbReference type="Pfam" id="PF04392">
    <property type="entry name" value="ABC_sub_bind"/>
    <property type="match status" value="1"/>
</dbReference>
<dbReference type="EMBL" id="VAUP01000038">
    <property type="protein sequence ID" value="TLX41194.1"/>
    <property type="molecule type" value="Genomic_DNA"/>
</dbReference>
<dbReference type="OrthoDB" id="9776955at2"/>
<dbReference type="Gene3D" id="3.40.50.2300">
    <property type="match status" value="2"/>
</dbReference>
<gene>
    <name evidence="1" type="ORF">FBQ73_19920</name>
</gene>
<protein>
    <submittedName>
        <fullName evidence="1">ABC transporter substrate-binding protein</fullName>
    </submittedName>
</protein>
<evidence type="ECO:0000313" key="2">
    <source>
        <dbReference type="Proteomes" id="UP000305131"/>
    </source>
</evidence>
<dbReference type="PANTHER" id="PTHR35271:SF1">
    <property type="entry name" value="ABC TRANSPORTER, SUBSTRATE-BINDING LIPOPROTEIN"/>
    <property type="match status" value="1"/>
</dbReference>
<dbReference type="GeneID" id="95775725"/>
<dbReference type="InterPro" id="IPR006311">
    <property type="entry name" value="TAT_signal"/>
</dbReference>
<dbReference type="PANTHER" id="PTHR35271">
    <property type="entry name" value="ABC TRANSPORTER, SUBSTRATE-BINDING LIPOPROTEIN-RELATED"/>
    <property type="match status" value="1"/>
</dbReference>
<comment type="caution">
    <text evidence="1">The sequence shown here is derived from an EMBL/GenBank/DDBJ whole genome shotgun (WGS) entry which is preliminary data.</text>
</comment>
<dbReference type="CDD" id="cd06325">
    <property type="entry name" value="PBP1_ABC_unchar_transporter"/>
    <property type="match status" value="1"/>
</dbReference>